<dbReference type="EMBL" id="JAFLQW010000318">
    <property type="protein sequence ID" value="MBO0349779.1"/>
    <property type="molecule type" value="Genomic_DNA"/>
</dbReference>
<keyword evidence="3" id="KW-1185">Reference proteome</keyword>
<dbReference type="SUPFAM" id="SSF52266">
    <property type="entry name" value="SGNH hydrolase"/>
    <property type="match status" value="1"/>
</dbReference>
<dbReference type="Proteomes" id="UP000664844">
    <property type="component" value="Unassembled WGS sequence"/>
</dbReference>
<dbReference type="Gene3D" id="2.150.10.10">
    <property type="entry name" value="Serralysin-like metalloprotease, C-terminal"/>
    <property type="match status" value="1"/>
</dbReference>
<evidence type="ECO:0000256" key="1">
    <source>
        <dbReference type="SAM" id="MobiDB-lite"/>
    </source>
</evidence>
<protein>
    <recommendedName>
        <fullName evidence="4">SGNH hydrolase-type esterase domain-containing protein</fullName>
    </recommendedName>
</protein>
<accession>A0ABS3FS19</accession>
<evidence type="ECO:0000313" key="2">
    <source>
        <dbReference type="EMBL" id="MBO0349779.1"/>
    </source>
</evidence>
<feature type="compositionally biased region" description="Acidic residues" evidence="1">
    <location>
        <begin position="1"/>
        <end position="56"/>
    </location>
</feature>
<dbReference type="Gene3D" id="3.40.50.1110">
    <property type="entry name" value="SGNH hydrolase"/>
    <property type="match status" value="1"/>
</dbReference>
<dbReference type="Pfam" id="PF00353">
    <property type="entry name" value="HemolysinCabind"/>
    <property type="match status" value="1"/>
</dbReference>
<dbReference type="PANTHER" id="PTHR30383:SF5">
    <property type="entry name" value="SGNH HYDROLASE-TYPE ESTERASE DOMAIN-CONTAINING PROTEIN"/>
    <property type="match status" value="1"/>
</dbReference>
<evidence type="ECO:0000313" key="3">
    <source>
        <dbReference type="Proteomes" id="UP000664844"/>
    </source>
</evidence>
<dbReference type="InterPro" id="IPR036514">
    <property type="entry name" value="SGNH_hydro_sf"/>
</dbReference>
<evidence type="ECO:0008006" key="4">
    <source>
        <dbReference type="Google" id="ProtNLM"/>
    </source>
</evidence>
<dbReference type="Pfam" id="PF00657">
    <property type="entry name" value="Lipase_GDSL"/>
    <property type="match status" value="1"/>
</dbReference>
<comment type="caution">
    <text evidence="2">The sequence shown here is derived from an EMBL/GenBank/DDBJ whole genome shotgun (WGS) entry which is preliminary data.</text>
</comment>
<dbReference type="SUPFAM" id="SSF51120">
    <property type="entry name" value="beta-Roll"/>
    <property type="match status" value="1"/>
</dbReference>
<proteinExistence type="predicted"/>
<dbReference type="InterPro" id="IPR051532">
    <property type="entry name" value="Ester_Hydrolysis_Enzymes"/>
</dbReference>
<organism evidence="2 3">
    <name type="scientific">Phormidium pseudopriestleyi FRX01</name>
    <dbReference type="NCBI Taxonomy" id="1759528"/>
    <lineage>
        <taxon>Bacteria</taxon>
        <taxon>Bacillati</taxon>
        <taxon>Cyanobacteriota</taxon>
        <taxon>Cyanophyceae</taxon>
        <taxon>Oscillatoriophycideae</taxon>
        <taxon>Oscillatoriales</taxon>
        <taxon>Oscillatoriaceae</taxon>
        <taxon>Phormidium</taxon>
    </lineage>
</organism>
<dbReference type="InterPro" id="IPR001087">
    <property type="entry name" value="GDSL"/>
</dbReference>
<reference evidence="2 3" key="1">
    <citation type="submission" date="2021-03" db="EMBL/GenBank/DDBJ databases">
        <title>Metabolic Capacity of the Antarctic Cyanobacterium Phormidium pseudopriestleyi that Sustains Oxygenic Photosynthesis in the Presence of Hydrogen Sulfide.</title>
        <authorList>
            <person name="Lumian J.E."/>
            <person name="Jungblut A.D."/>
            <person name="Dillon M.L."/>
            <person name="Hawes I."/>
            <person name="Doran P.T."/>
            <person name="Mackey T.J."/>
            <person name="Dick G.J."/>
            <person name="Grettenberger C.L."/>
            <person name="Sumner D.Y."/>
        </authorList>
    </citation>
    <scope>NUCLEOTIDE SEQUENCE [LARGE SCALE GENOMIC DNA]</scope>
    <source>
        <strain evidence="2 3">FRX01</strain>
    </source>
</reference>
<sequence>LEPDVTPEIEDNQDDEPIDDEIPPIEDPEGEDTSGEIEDDPIDENDGDDSSGDDSETSVTVTYADATSGIIADLSEGIVTRLFTTTEDVTFKILPLGDSNTRGYPNQAAIGGYRTRLWERLVEDNGFNIDFVGQANSGPENIDKNHEGRGGLTITQLIDNSIEPTGFNQPTVPLYTTIEDALNYAQPDAVLLMAGTNDIIQNKPVETALTDLGILVDRIVTAMPDTQVLVGSIIPNSSNANRQQRTTEFSQQIEEIVVTPRANSNPNIRLVDLFNLPFVTGDYDDDGVHLAASGYDKLADEWYSEIRMLPSGEETLTDVQNIIGSAYDDTLIGDDQSNVIRGGEGNDWLIGGAGEDTFILASGEGTNTIADFESSIDRLGLSDGLEFEQLSISPGNDDASQTQIAIADTGESLAILLGIDASMINADDFILV</sequence>
<gene>
    <name evidence="2" type="ORF">J0895_11795</name>
</gene>
<dbReference type="PANTHER" id="PTHR30383">
    <property type="entry name" value="THIOESTERASE 1/PROTEASE 1/LYSOPHOSPHOLIPASE L1"/>
    <property type="match status" value="1"/>
</dbReference>
<name>A0ABS3FS19_9CYAN</name>
<dbReference type="RefSeq" id="WP_242541228.1">
    <property type="nucleotide sequence ID" value="NZ_JAFLQW010000318.1"/>
</dbReference>
<feature type="non-terminal residue" evidence="2">
    <location>
        <position position="1"/>
    </location>
</feature>
<dbReference type="InterPro" id="IPR011049">
    <property type="entry name" value="Serralysin-like_metalloprot_C"/>
</dbReference>
<dbReference type="InterPro" id="IPR001343">
    <property type="entry name" value="Hemolysn_Ca-bd"/>
</dbReference>
<feature type="region of interest" description="Disordered" evidence="1">
    <location>
        <begin position="1"/>
        <end position="58"/>
    </location>
</feature>